<dbReference type="GO" id="GO:0009306">
    <property type="term" value="P:protein secretion"/>
    <property type="evidence" value="ECO:0007669"/>
    <property type="project" value="InterPro"/>
</dbReference>
<evidence type="ECO:0000313" key="8">
    <source>
        <dbReference type="Proteomes" id="UP000322080"/>
    </source>
</evidence>
<name>A0A5D0RJ38_9RHOB</name>
<evidence type="ECO:0000256" key="3">
    <source>
        <dbReference type="ARBA" id="ARBA00022989"/>
    </source>
</evidence>
<dbReference type="EMBL" id="VSIY01000009">
    <property type="protein sequence ID" value="TYB81119.1"/>
    <property type="molecule type" value="Genomic_DNA"/>
</dbReference>
<feature type="chain" id="PRO_5022728879" evidence="5">
    <location>
        <begin position="22"/>
        <end position="1252"/>
    </location>
</feature>
<dbReference type="Pfam" id="PF04357">
    <property type="entry name" value="TamB"/>
    <property type="match status" value="1"/>
</dbReference>
<keyword evidence="3" id="KW-1133">Transmembrane helix</keyword>
<reference evidence="7 8" key="1">
    <citation type="submission" date="2019-08" db="EMBL/GenBank/DDBJ databases">
        <title>Identification of a novel species of the genus Boseongicola.</title>
        <authorList>
            <person name="Zhang X.-Q."/>
        </authorList>
    </citation>
    <scope>NUCLEOTIDE SEQUENCE [LARGE SCALE GENOMIC DNA]</scope>
    <source>
        <strain evidence="7 8">HY14</strain>
    </source>
</reference>
<keyword evidence="2" id="KW-0812">Transmembrane</keyword>
<dbReference type="GO" id="GO:0097347">
    <property type="term" value="C:TAM protein secretion complex"/>
    <property type="evidence" value="ECO:0007669"/>
    <property type="project" value="TreeGrafter"/>
</dbReference>
<evidence type="ECO:0000313" key="7">
    <source>
        <dbReference type="EMBL" id="TYB81119.1"/>
    </source>
</evidence>
<keyword evidence="5" id="KW-0732">Signal</keyword>
<accession>A0A5D0RJ38</accession>
<feature type="domain" description="Translocation and assembly module TamB C-terminal" evidence="6">
    <location>
        <begin position="907"/>
        <end position="1252"/>
    </location>
</feature>
<gene>
    <name evidence="7" type="ORF">FVF75_11825</name>
</gene>
<protein>
    <submittedName>
        <fullName evidence="7">Translocation and assembly module protein TamB</fullName>
    </submittedName>
</protein>
<proteinExistence type="predicted"/>
<sequence length="1252" mass="127881">MKRLAALLMLLIALAALPTRAQDEASDDKTFLENWLETNLSSAGREVRVTGFAGALSSRATIEELTIADDDGVWLALRGVQLDWTRTALLAGRLAVDNLSANEIEISRRPVTEPATPQATASEFSLPELPVSIDIGKIEAARVILGEPVLGVAAEVRLEGSGQLEGGAGAAKLVLERIDGAEGALTFAGSYNNESRVLSLDLDLSEGPDGIVATLTGLPGGAPLGLTVAGDGPLEDFTADVALTTDGVDRLSGQVLLSADAPATDAALGFRADLAGDPSPLFAGEYGRFFGTDVRLALAGERHPDGRLDIEDFEIATEALALAGSGSLNPKGWIERASLSGTIAAADGAPVLLPLGGTPTRVDRAEVAFDYDKARGAGWTGTLVVNGVARDDLALASARIDGAGTLYPGEDDQVPRIAGRLDFTATGIAPSDADLAAALGPTLAGGLDFAREESAPLRLSDISLAGTDYDLAGATTLRADWSKLDLVASGDLAVNARDLSRFSGLAGKALGGAARLRIAGDMAVPGGPFDLTIEGSGKDLAIGQPWFDQPFAGASTLSIAAARDETATRIERFAIAAAGASARGTATLAPDASRVEAHVEVPDARVLHDDLTGALTLDGTAHQTGESWQVVLDATAPGDTTARLNGVVVTARSDPITMSGEIDARVGSLAPYGGLAGRALSGGASVTASGTFAPDSGAFTLEGLADGQDLRFGLGDLDRLTGGASRADFSIARDGDGDLRIERLVVETPELTASLTDASTDSEQRVNARARLRDLGLVVPRLTGAFTGEGSAVLNGTGWEVSATGAGPGGTEVRASGQIASDVSRATLALSGRAPLALANAFIAPQQAAGMARFDLDLNGPFALASLSGTVSTDDGRLAVPALRIALEPISATARISGAQATIDAAANVSSGGRITITGPISLSAPYNADLAVRAEAVGLTDPALYDTVANGTVTIAGPLTGGATLSGRIAFGTIELRVPETGFGVDGGLPGLQHIAAPAAVAVTRQRAGLTNGQSGNGGRSYALDIMLSAPSRVFLRGRGLDAEMGGVLHLGGTTQNMITDGGFHLIRGRLDLLGNRLELTEGTATLQGSLDPFIRLVAETRADDVVVRITLEGLASDPNVTFTSTPDLPEDEILARLVFGRGLDQISAFQALNLASAVATLSGKGGAGVIGRLRDSLGLDDLDVTTDAEGEVAVRAGTYITDNIYTDVTVGADGRSEINLNLSITPNITARGGVTSDGDTGIGIFYEKDY</sequence>
<dbReference type="Proteomes" id="UP000322080">
    <property type="component" value="Unassembled WGS sequence"/>
</dbReference>
<comment type="subcellular location">
    <subcellularLocation>
        <location evidence="1">Membrane</location>
        <topology evidence="1">Single-pass membrane protein</topology>
    </subcellularLocation>
</comment>
<keyword evidence="8" id="KW-1185">Reference proteome</keyword>
<dbReference type="AlphaFoldDB" id="A0A5D0RJ38"/>
<evidence type="ECO:0000256" key="5">
    <source>
        <dbReference type="SAM" id="SignalP"/>
    </source>
</evidence>
<organism evidence="7 8">
    <name type="scientific">Maritimibacter fusiformis</name>
    <dbReference type="NCBI Taxonomy" id="2603819"/>
    <lineage>
        <taxon>Bacteria</taxon>
        <taxon>Pseudomonadati</taxon>
        <taxon>Pseudomonadota</taxon>
        <taxon>Alphaproteobacteria</taxon>
        <taxon>Rhodobacterales</taxon>
        <taxon>Roseobacteraceae</taxon>
        <taxon>Maritimibacter</taxon>
    </lineage>
</organism>
<evidence type="ECO:0000256" key="2">
    <source>
        <dbReference type="ARBA" id="ARBA00022692"/>
    </source>
</evidence>
<comment type="caution">
    <text evidence="7">The sequence shown here is derived from an EMBL/GenBank/DDBJ whole genome shotgun (WGS) entry which is preliminary data.</text>
</comment>
<dbReference type="PANTHER" id="PTHR36985:SF1">
    <property type="entry name" value="TRANSLOCATION AND ASSEMBLY MODULE SUBUNIT TAMB"/>
    <property type="match status" value="1"/>
</dbReference>
<dbReference type="InterPro" id="IPR007452">
    <property type="entry name" value="TamB_C"/>
</dbReference>
<dbReference type="GO" id="GO:0005886">
    <property type="term" value="C:plasma membrane"/>
    <property type="evidence" value="ECO:0007669"/>
    <property type="project" value="InterPro"/>
</dbReference>
<dbReference type="PANTHER" id="PTHR36985">
    <property type="entry name" value="TRANSLOCATION AND ASSEMBLY MODULE SUBUNIT TAMB"/>
    <property type="match status" value="1"/>
</dbReference>
<feature type="signal peptide" evidence="5">
    <location>
        <begin position="1"/>
        <end position="21"/>
    </location>
</feature>
<keyword evidence="4" id="KW-0472">Membrane</keyword>
<evidence type="ECO:0000256" key="4">
    <source>
        <dbReference type="ARBA" id="ARBA00023136"/>
    </source>
</evidence>
<evidence type="ECO:0000256" key="1">
    <source>
        <dbReference type="ARBA" id="ARBA00004167"/>
    </source>
</evidence>
<evidence type="ECO:0000259" key="6">
    <source>
        <dbReference type="Pfam" id="PF04357"/>
    </source>
</evidence>